<protein>
    <submittedName>
        <fullName evidence="2">Uncharacterized protein</fullName>
    </submittedName>
</protein>
<evidence type="ECO:0000256" key="1">
    <source>
        <dbReference type="SAM" id="MobiDB-lite"/>
    </source>
</evidence>
<proteinExistence type="predicted"/>
<feature type="compositionally biased region" description="Polar residues" evidence="1">
    <location>
        <begin position="441"/>
        <end position="461"/>
    </location>
</feature>
<dbReference type="HOGENOM" id="CLU_337418_0_0_1"/>
<feature type="compositionally biased region" description="Basic and acidic residues" evidence="1">
    <location>
        <begin position="720"/>
        <end position="735"/>
    </location>
</feature>
<dbReference type="eggNOG" id="ENOG502RWHE">
    <property type="taxonomic scope" value="Eukaryota"/>
</dbReference>
<dbReference type="EMBL" id="KB456260">
    <property type="protein sequence ID" value="EMF17270.1"/>
    <property type="molecule type" value="Genomic_DNA"/>
</dbReference>
<dbReference type="OrthoDB" id="270171at2759"/>
<dbReference type="STRING" id="692275.N1QJA3"/>
<evidence type="ECO:0000313" key="3">
    <source>
        <dbReference type="Proteomes" id="UP000016931"/>
    </source>
</evidence>
<gene>
    <name evidence="2" type="ORF">SEPMUDRAFT_113271</name>
</gene>
<sequence length="912" mass="98867">MGEQTRHRFLRFRSRKDRARRKKPNDAEVHTIDSANTRVTYAFSTKRSVPDSLRSLYPHGSVPTSSASLKSTANPSPDPERQPTPDLDHTLPFSRKSSLATLNTLSTIDTLADTPPGSIYAKSRLTARSLFPQRAKFVRRDQHTVERDEYYIQNQDRSGSSQIQAEAQLDGSADTVAAQARTGNQINKIQSVKVADRIKAFETKARPRSSSKVRPEHRDLPDAGEHVPLVFPLHVRRFTRRSGKGVLFRPESPESPLYQSIPVDNAELYSPLPQRAIPMVKSPAEGVTSSSASDSGRALEAAPLTMNLAAAIPAGGRVSLSQDGLDQAKVPSALQNYQVNSTEWPKHAETATRATMGTFSHLHGRRDSCVRHGRKAALLGDAKDIYKQVHGGRHIPAGLEQVKVTSPYTARNLTRYSECKKTDACPDCLTELGIQKRETASDTSFQTTQPAAASSPHNVCSESPFDVAPQLKADANATATPMRLARGSESSNESKDALINSSMDSATPGYGSSKPKTNEGIGPHSQSRSSRASEGDADRDYIDSRESTGNTVVSSDLGEGLDAVILERGGQLERVVMNLRKGAPTVTALLRLSRELLQVADAIQAEASAGRPPVERANSDRPDVTDLLHHIDDATGAGIDLAIAWTSDPSNEAATQPPILRSENAAQHIAPTTDFVPSDIQQATSEILSPATHIPYRESIDMDVAATLRPHFEHGKANTREREAEAGVTDMDHATSRPRRGTRTWQDGSKPGPRVPRVTITEDDHGDGPILPSHILKARDIMTPTLAHGGDRVRGEDSPPIFPRSPAPLLHTASAQTSLRQAAGTSCTPARLVHTWEELTEATAPSGSSSNMVPPPFAKLKTDRSIIQKAMSMNNRTKAACIQEAAAREKQTRKQRRIGAQAWASGVSRQGS</sequence>
<feature type="region of interest" description="Disordered" evidence="1">
    <location>
        <begin position="440"/>
        <end position="464"/>
    </location>
</feature>
<evidence type="ECO:0000313" key="2">
    <source>
        <dbReference type="EMBL" id="EMF17270.1"/>
    </source>
</evidence>
<dbReference type="Proteomes" id="UP000016931">
    <property type="component" value="Unassembled WGS sequence"/>
</dbReference>
<accession>N1QJA3</accession>
<feature type="region of interest" description="Disordered" evidence="1">
    <location>
        <begin position="52"/>
        <end position="93"/>
    </location>
</feature>
<feature type="region of interest" description="Disordered" evidence="1">
    <location>
        <begin position="720"/>
        <end position="770"/>
    </location>
</feature>
<name>N1QJA3_SPHMS</name>
<feature type="region of interest" description="Disordered" evidence="1">
    <location>
        <begin position="201"/>
        <end position="221"/>
    </location>
</feature>
<dbReference type="GeneID" id="27898159"/>
<feature type="compositionally biased region" description="Basic and acidic residues" evidence="1">
    <location>
        <begin position="531"/>
        <end position="546"/>
    </location>
</feature>
<dbReference type="RefSeq" id="XP_016765391.1">
    <property type="nucleotide sequence ID" value="XM_016901022.1"/>
</dbReference>
<feature type="compositionally biased region" description="Basic and acidic residues" evidence="1">
    <location>
        <begin position="78"/>
        <end position="89"/>
    </location>
</feature>
<feature type="compositionally biased region" description="Basic residues" evidence="1">
    <location>
        <begin position="7"/>
        <end position="23"/>
    </location>
</feature>
<dbReference type="AlphaFoldDB" id="N1QJA3"/>
<feature type="region of interest" description="Disordered" evidence="1">
    <location>
        <begin position="890"/>
        <end position="912"/>
    </location>
</feature>
<keyword evidence="3" id="KW-1185">Reference proteome</keyword>
<feature type="region of interest" description="Disordered" evidence="1">
    <location>
        <begin position="1"/>
        <end position="32"/>
    </location>
</feature>
<organism evidence="2 3">
    <name type="scientific">Sphaerulina musiva (strain SO2202)</name>
    <name type="common">Poplar stem canker fungus</name>
    <name type="synonym">Septoria musiva</name>
    <dbReference type="NCBI Taxonomy" id="692275"/>
    <lineage>
        <taxon>Eukaryota</taxon>
        <taxon>Fungi</taxon>
        <taxon>Dikarya</taxon>
        <taxon>Ascomycota</taxon>
        <taxon>Pezizomycotina</taxon>
        <taxon>Dothideomycetes</taxon>
        <taxon>Dothideomycetidae</taxon>
        <taxon>Mycosphaerellales</taxon>
        <taxon>Mycosphaerellaceae</taxon>
        <taxon>Sphaerulina</taxon>
    </lineage>
</organism>
<feature type="region of interest" description="Disordered" evidence="1">
    <location>
        <begin position="500"/>
        <end position="555"/>
    </location>
</feature>
<feature type="compositionally biased region" description="Polar residues" evidence="1">
    <location>
        <begin position="62"/>
        <end position="75"/>
    </location>
</feature>
<reference evidence="2 3" key="1">
    <citation type="journal article" date="2012" name="PLoS Pathog.">
        <title>Diverse lifestyles and strategies of plant pathogenesis encoded in the genomes of eighteen Dothideomycetes fungi.</title>
        <authorList>
            <person name="Ohm R.A."/>
            <person name="Feau N."/>
            <person name="Henrissat B."/>
            <person name="Schoch C.L."/>
            <person name="Horwitz B.A."/>
            <person name="Barry K.W."/>
            <person name="Condon B.J."/>
            <person name="Copeland A.C."/>
            <person name="Dhillon B."/>
            <person name="Glaser F."/>
            <person name="Hesse C.N."/>
            <person name="Kosti I."/>
            <person name="LaButti K."/>
            <person name="Lindquist E.A."/>
            <person name="Lucas S."/>
            <person name="Salamov A.A."/>
            <person name="Bradshaw R.E."/>
            <person name="Ciuffetti L."/>
            <person name="Hamelin R.C."/>
            <person name="Kema G.H.J."/>
            <person name="Lawrence C."/>
            <person name="Scott J.A."/>
            <person name="Spatafora J.W."/>
            <person name="Turgeon B.G."/>
            <person name="de Wit P.J.G.M."/>
            <person name="Zhong S."/>
            <person name="Goodwin S.B."/>
            <person name="Grigoriev I.V."/>
        </authorList>
    </citation>
    <scope>NUCLEOTIDE SEQUENCE [LARGE SCALE GENOMIC DNA]</scope>
    <source>
        <strain evidence="2 3">SO2202</strain>
    </source>
</reference>
<dbReference type="OMA" id="DACPDCV"/>